<dbReference type="PROSITE" id="PS51186">
    <property type="entry name" value="GNAT"/>
    <property type="match status" value="2"/>
</dbReference>
<protein>
    <submittedName>
        <fullName evidence="4">Acetyltransferase (GNAT) family protein</fullName>
    </submittedName>
</protein>
<dbReference type="AlphaFoldDB" id="A0A1H4W5M2"/>
<keyword evidence="1 4" id="KW-0808">Transferase</keyword>
<evidence type="ECO:0000313" key="5">
    <source>
        <dbReference type="Proteomes" id="UP000198742"/>
    </source>
</evidence>
<evidence type="ECO:0000313" key="4">
    <source>
        <dbReference type="EMBL" id="SEC88662.1"/>
    </source>
</evidence>
<proteinExistence type="predicted"/>
<reference evidence="5" key="1">
    <citation type="submission" date="2016-10" db="EMBL/GenBank/DDBJ databases">
        <authorList>
            <person name="Varghese N."/>
            <person name="Submissions S."/>
        </authorList>
    </citation>
    <scope>NUCLEOTIDE SEQUENCE [LARGE SCALE GENOMIC DNA]</scope>
    <source>
        <strain evidence="5">DSM 22017</strain>
    </source>
</reference>
<feature type="domain" description="N-acetyltransferase" evidence="3">
    <location>
        <begin position="156"/>
        <end position="304"/>
    </location>
</feature>
<dbReference type="CDD" id="cd04301">
    <property type="entry name" value="NAT_SF"/>
    <property type="match status" value="2"/>
</dbReference>
<evidence type="ECO:0000256" key="1">
    <source>
        <dbReference type="ARBA" id="ARBA00022679"/>
    </source>
</evidence>
<dbReference type="Gene3D" id="3.40.630.30">
    <property type="match status" value="1"/>
</dbReference>
<gene>
    <name evidence="4" type="ORF">SAMN04489844_3189</name>
</gene>
<sequence length="304" mass="33007">MPTSPAIEITPCTTDADYEAWRQVRIAVLPYERCDSLEELKKQDASPTRLMVLAREGGVVVGLGFADRSDAAAMGSLAPRVLPEHRRRGVGTALLHHLADHLAALDLPRVRATVDDDGSLEFAHAHGFEDTDNEIEQTFTLDTAPQVGAAPEGVDVVLASDRPDLWAAAYDGLGKEAVSDFAFSTSIDLTPERWATSWLGDPMFLAVHDGEVVGCAGLIRDTDVPHRAENALTAVRRDWRGRGLAVHLKQRTLAWAAGHGITEVYTWTQDGNDAMRGLNTRLGYATTRRSTMVAHDLPLGPALD</sequence>
<evidence type="ECO:0000259" key="3">
    <source>
        <dbReference type="PROSITE" id="PS51186"/>
    </source>
</evidence>
<dbReference type="STRING" id="402596.SAMN04489844_3189"/>
<keyword evidence="2" id="KW-0012">Acyltransferase</keyword>
<dbReference type="InterPro" id="IPR050832">
    <property type="entry name" value="Bact_Acetyltransf"/>
</dbReference>
<name>A0A1H4W5M2_9ACTN</name>
<evidence type="ECO:0000256" key="2">
    <source>
        <dbReference type="ARBA" id="ARBA00023315"/>
    </source>
</evidence>
<dbReference type="PANTHER" id="PTHR43877">
    <property type="entry name" value="AMINOALKYLPHOSPHONATE N-ACETYLTRANSFERASE-RELATED-RELATED"/>
    <property type="match status" value="1"/>
</dbReference>
<dbReference type="Pfam" id="PF00583">
    <property type="entry name" value="Acetyltransf_1"/>
    <property type="match status" value="2"/>
</dbReference>
<accession>A0A1H4W5M2</accession>
<dbReference type="Proteomes" id="UP000198742">
    <property type="component" value="Unassembled WGS sequence"/>
</dbReference>
<dbReference type="InterPro" id="IPR016181">
    <property type="entry name" value="Acyl_CoA_acyltransferase"/>
</dbReference>
<dbReference type="GO" id="GO:0016747">
    <property type="term" value="F:acyltransferase activity, transferring groups other than amino-acyl groups"/>
    <property type="evidence" value="ECO:0007669"/>
    <property type="project" value="InterPro"/>
</dbReference>
<feature type="domain" description="N-acetyltransferase" evidence="3">
    <location>
        <begin position="7"/>
        <end position="163"/>
    </location>
</feature>
<dbReference type="EMBL" id="FNRT01000002">
    <property type="protein sequence ID" value="SEC88662.1"/>
    <property type="molecule type" value="Genomic_DNA"/>
</dbReference>
<dbReference type="SUPFAM" id="SSF55729">
    <property type="entry name" value="Acyl-CoA N-acyltransferases (Nat)"/>
    <property type="match status" value="2"/>
</dbReference>
<dbReference type="OrthoDB" id="3376052at2"/>
<dbReference type="RefSeq" id="WP_090970096.1">
    <property type="nucleotide sequence ID" value="NZ_FNRT01000002.1"/>
</dbReference>
<keyword evidence="5" id="KW-1185">Reference proteome</keyword>
<organism evidence="4 5">
    <name type="scientific">Nocardioides exalbidus</name>
    <dbReference type="NCBI Taxonomy" id="402596"/>
    <lineage>
        <taxon>Bacteria</taxon>
        <taxon>Bacillati</taxon>
        <taxon>Actinomycetota</taxon>
        <taxon>Actinomycetes</taxon>
        <taxon>Propionibacteriales</taxon>
        <taxon>Nocardioidaceae</taxon>
        <taxon>Nocardioides</taxon>
    </lineage>
</organism>
<dbReference type="InterPro" id="IPR000182">
    <property type="entry name" value="GNAT_dom"/>
</dbReference>